<dbReference type="InterPro" id="IPR001881">
    <property type="entry name" value="EGF-like_Ca-bd_dom"/>
</dbReference>
<dbReference type="PROSITE" id="PS50998">
    <property type="entry name" value="GLA_2"/>
    <property type="match status" value="1"/>
</dbReference>
<dbReference type="Gene3D" id="2.10.25.10">
    <property type="entry name" value="Laminin"/>
    <property type="match status" value="5"/>
</dbReference>
<dbReference type="PANTHER" id="PTHR12916:SF9">
    <property type="entry name" value="NEUROGENIC LOCUS NOTCH HOMOLOG PROTEIN 1-RELATED"/>
    <property type="match status" value="1"/>
</dbReference>
<dbReference type="PROSITE" id="PS50026">
    <property type="entry name" value="EGF_3"/>
    <property type="match status" value="6"/>
</dbReference>
<evidence type="ECO:0000256" key="3">
    <source>
        <dbReference type="ARBA" id="ARBA00022525"/>
    </source>
</evidence>
<dbReference type="SMART" id="SM00179">
    <property type="entry name" value="EGF_CA"/>
    <property type="match status" value="6"/>
</dbReference>
<dbReference type="Pfam" id="PF07645">
    <property type="entry name" value="EGF_CA"/>
    <property type="match status" value="4"/>
</dbReference>
<dbReference type="CDD" id="cd00054">
    <property type="entry name" value="EGF_CA"/>
    <property type="match status" value="5"/>
</dbReference>
<dbReference type="InterPro" id="IPR000152">
    <property type="entry name" value="EGF-type_Asp/Asn_hydroxyl_site"/>
</dbReference>
<feature type="disulfide bond" evidence="9">
    <location>
        <begin position="113"/>
        <end position="122"/>
    </location>
</feature>
<evidence type="ECO:0000259" key="11">
    <source>
        <dbReference type="PROSITE" id="PS50026"/>
    </source>
</evidence>
<dbReference type="PROSITE" id="PS00022">
    <property type="entry name" value="EGF_1"/>
    <property type="match status" value="5"/>
</dbReference>
<dbReference type="PROSITE" id="PS01187">
    <property type="entry name" value="EGF_CA"/>
    <property type="match status" value="1"/>
</dbReference>
<dbReference type="FunFam" id="2.10.25.10:FF:000002">
    <property type="entry name" value="Latent-transforming growth factor beta-binding protein 3"/>
    <property type="match status" value="1"/>
</dbReference>
<dbReference type="InterPro" id="IPR017857">
    <property type="entry name" value="Coagulation_fac-like_Gla_dom"/>
</dbReference>
<keyword evidence="8" id="KW-0325">Glycoprotein</keyword>
<dbReference type="FunFam" id="2.10.25.10:FF:000125">
    <property type="entry name" value="Neurogenic locus notch protein-like"/>
    <property type="match status" value="1"/>
</dbReference>
<feature type="chain" id="PRO_5004161899" evidence="10">
    <location>
        <begin position="21"/>
        <end position="323"/>
    </location>
</feature>
<feature type="disulfide bond" evidence="9">
    <location>
        <begin position="188"/>
        <end position="197"/>
    </location>
</feature>
<comment type="caution">
    <text evidence="9">Lacks conserved residue(s) required for the propagation of feature annotation.</text>
</comment>
<keyword evidence="4 9" id="KW-0245">EGF-like domain</keyword>
<feature type="disulfide bond" evidence="9">
    <location>
        <begin position="266"/>
        <end position="275"/>
    </location>
</feature>
<feature type="disulfide bond" evidence="9">
    <location>
        <begin position="151"/>
        <end position="160"/>
    </location>
</feature>
<keyword evidence="2" id="KW-0301">Gamma-carboxyglutamic acid</keyword>
<dbReference type="PANTHER" id="PTHR12916">
    <property type="entry name" value="CYTOCHROME C OXIDASE POLYPEPTIDE VIC-2"/>
    <property type="match status" value="1"/>
</dbReference>
<sequence>MSKGVFVFALIIAYVGSTLAAGGVFVSKEEASNYLTREKRANSGFEEFAKGNFEQECVEEICNYEELREVYENTAQTNAKWDELTRQCENMSPCNDIGTDTCQNLWSSYACHCHAGYTGVHCETDIDECAGEHECVNGNCVNTVGSYTCACDQGYEGDFCTEDVNECDNDVCANGDCFNTDGSYICLCDAGYQGTNCSQDIDECQQNETCVHGICINGIGTYDCVCSTGYEGDTCNDDINECENFDNLCQNEGECVNDVGSYHCACAAGYTGSDCSQDVNECDLNLCPEGSQCEHGANSYTCFCPDEGCGASADAQLQQAVDP</sequence>
<evidence type="ECO:0000256" key="2">
    <source>
        <dbReference type="ARBA" id="ARBA00022479"/>
    </source>
</evidence>
<feature type="signal peptide" evidence="10">
    <location>
        <begin position="1"/>
        <end position="20"/>
    </location>
</feature>
<evidence type="ECO:0000256" key="4">
    <source>
        <dbReference type="ARBA" id="ARBA00022536"/>
    </source>
</evidence>
<dbReference type="GO" id="GO:0005576">
    <property type="term" value="C:extracellular region"/>
    <property type="evidence" value="ECO:0007669"/>
    <property type="project" value="UniProtKB-SubCell"/>
</dbReference>
<protein>
    <submittedName>
        <fullName evidence="13">Gamma-carboxyglutamic acid protein 3 splice variant A</fullName>
    </submittedName>
</protein>
<dbReference type="Gene3D" id="4.10.740.10">
    <property type="entry name" value="Coagulation Factor IX"/>
    <property type="match status" value="1"/>
</dbReference>
<dbReference type="FunFam" id="4.10.740.10:FF:000001">
    <property type="entry name" value="vitamin K-dependent protein S"/>
    <property type="match status" value="1"/>
</dbReference>
<feature type="domain" description="EGF-like" evidence="11">
    <location>
        <begin position="125"/>
        <end position="161"/>
    </location>
</feature>
<feature type="domain" description="EGF-like" evidence="11">
    <location>
        <begin position="200"/>
        <end position="236"/>
    </location>
</feature>
<keyword evidence="6" id="KW-0106">Calcium</keyword>
<evidence type="ECO:0000256" key="9">
    <source>
        <dbReference type="PROSITE-ProRule" id="PRU00076"/>
    </source>
</evidence>
<keyword evidence="7 9" id="KW-1015">Disulfide bond</keyword>
<keyword evidence="10" id="KW-0732">Signal</keyword>
<dbReference type="PROSITE" id="PS01186">
    <property type="entry name" value="EGF_2"/>
    <property type="match status" value="5"/>
</dbReference>
<dbReference type="AlphaFoldDB" id="Q008W3"/>
<comment type="subcellular location">
    <subcellularLocation>
        <location evidence="1">Secreted</location>
    </subcellularLocation>
</comment>
<dbReference type="SUPFAM" id="SSF57630">
    <property type="entry name" value="GLA-domain"/>
    <property type="match status" value="1"/>
</dbReference>
<dbReference type="EMBL" id="DQ900934">
    <property type="protein sequence ID" value="ABJ09592.1"/>
    <property type="molecule type" value="mRNA"/>
</dbReference>
<dbReference type="InterPro" id="IPR018097">
    <property type="entry name" value="EGF_Ca-bd_CS"/>
</dbReference>
<keyword evidence="3" id="KW-0964">Secreted</keyword>
<evidence type="ECO:0000256" key="1">
    <source>
        <dbReference type="ARBA" id="ARBA00004613"/>
    </source>
</evidence>
<dbReference type="SUPFAM" id="SSF57184">
    <property type="entry name" value="Growth factor receptor domain"/>
    <property type="match status" value="1"/>
</dbReference>
<dbReference type="InterPro" id="IPR000742">
    <property type="entry name" value="EGF"/>
</dbReference>
<dbReference type="SUPFAM" id="SSF57196">
    <property type="entry name" value="EGF/Laminin"/>
    <property type="match status" value="2"/>
</dbReference>
<organism evidence="13">
    <name type="scientific">Ciona intestinalis</name>
    <name type="common">Transparent sea squirt</name>
    <name type="synonym">Ascidia intestinalis</name>
    <dbReference type="NCBI Taxonomy" id="7719"/>
    <lineage>
        <taxon>Eukaryota</taxon>
        <taxon>Metazoa</taxon>
        <taxon>Chordata</taxon>
        <taxon>Tunicata</taxon>
        <taxon>Ascidiacea</taxon>
        <taxon>Phlebobranchia</taxon>
        <taxon>Cionidae</taxon>
        <taxon>Ciona</taxon>
    </lineage>
</organism>
<keyword evidence="5" id="KW-0677">Repeat</keyword>
<name>Q008W3_CIOIN</name>
<evidence type="ECO:0000256" key="8">
    <source>
        <dbReference type="ARBA" id="ARBA00023180"/>
    </source>
</evidence>
<dbReference type="InterPro" id="IPR035972">
    <property type="entry name" value="GLA-like_dom_SF"/>
</dbReference>
<dbReference type="PRINTS" id="PR00001">
    <property type="entry name" value="GLABLOOD"/>
</dbReference>
<dbReference type="InterPro" id="IPR049883">
    <property type="entry name" value="NOTCH1_EGF-like"/>
</dbReference>
<evidence type="ECO:0000256" key="5">
    <source>
        <dbReference type="ARBA" id="ARBA00022737"/>
    </source>
</evidence>
<dbReference type="InterPro" id="IPR000294">
    <property type="entry name" value="GLA_domain"/>
</dbReference>
<feature type="domain" description="EGF-like" evidence="11">
    <location>
        <begin position="84"/>
        <end position="123"/>
    </location>
</feature>
<feature type="domain" description="EGF-like" evidence="11">
    <location>
        <begin position="163"/>
        <end position="198"/>
    </location>
</feature>
<feature type="disulfide bond" evidence="9">
    <location>
        <begin position="226"/>
        <end position="235"/>
    </location>
</feature>
<evidence type="ECO:0000313" key="13">
    <source>
        <dbReference type="EMBL" id="ABJ09592.1"/>
    </source>
</evidence>
<dbReference type="GO" id="GO:0005509">
    <property type="term" value="F:calcium ion binding"/>
    <property type="evidence" value="ECO:0007669"/>
    <property type="project" value="InterPro"/>
</dbReference>
<dbReference type="PROSITE" id="PS00010">
    <property type="entry name" value="ASX_HYDROXYL"/>
    <property type="match status" value="5"/>
</dbReference>
<evidence type="ECO:0000256" key="6">
    <source>
        <dbReference type="ARBA" id="ARBA00022837"/>
    </source>
</evidence>
<proteinExistence type="evidence at transcript level"/>
<evidence type="ECO:0000256" key="7">
    <source>
        <dbReference type="ARBA" id="ARBA00023157"/>
    </source>
</evidence>
<feature type="disulfide bond" evidence="9">
    <location>
        <begin position="94"/>
        <end position="111"/>
    </location>
</feature>
<dbReference type="InterPro" id="IPR009030">
    <property type="entry name" value="Growth_fac_rcpt_cys_sf"/>
</dbReference>
<evidence type="ECO:0000256" key="10">
    <source>
        <dbReference type="SAM" id="SignalP"/>
    </source>
</evidence>
<evidence type="ECO:0000259" key="12">
    <source>
        <dbReference type="PROSITE" id="PS50998"/>
    </source>
</evidence>
<reference evidence="13" key="1">
    <citation type="journal article" date="2006" name="Proc. Natl. Acad. Sci. U.S.A.">
        <title>Vitamin K-dependent proteins in Ciona intestinalis, a basal chordate lacking a blood coagulation cascade.</title>
        <authorList>
            <person name="Kulman J.D."/>
            <person name="Harris J.E."/>
            <person name="Nakazawa N."/>
            <person name="Ogasawara M."/>
            <person name="Satake M."/>
            <person name="Davie E.W."/>
        </authorList>
    </citation>
    <scope>NUCLEOTIDE SEQUENCE</scope>
</reference>
<dbReference type="SMART" id="SM00069">
    <property type="entry name" value="GLA"/>
    <property type="match status" value="1"/>
</dbReference>
<dbReference type="Pfam" id="PF00594">
    <property type="entry name" value="Gla"/>
    <property type="match status" value="1"/>
</dbReference>
<dbReference type="SMART" id="SM00181">
    <property type="entry name" value="EGF"/>
    <property type="match status" value="6"/>
</dbReference>
<feature type="domain" description="EGF-like" evidence="11">
    <location>
        <begin position="278"/>
        <end position="310"/>
    </location>
</feature>
<feature type="domain" description="Gla" evidence="12">
    <location>
        <begin position="40"/>
        <end position="86"/>
    </location>
</feature>
<feature type="domain" description="EGF-like" evidence="11">
    <location>
        <begin position="238"/>
        <end position="276"/>
    </location>
</feature>
<accession>Q008W3</accession>
<feature type="disulfide bond" evidence="9">
    <location>
        <begin position="167"/>
        <end position="177"/>
    </location>
</feature>